<dbReference type="Proteomes" id="UP001144280">
    <property type="component" value="Unassembled WGS sequence"/>
</dbReference>
<sequence>MGDLPYGQRILAWAGGPADPERFVALGGMRLPAPPDPAALRRSLDAALARHPVLGTGPVPLATVDDVWVAAAAGRYPPDARSLLWAYLAGRDLLLVAHHTVADPWSMRLLTRDVLAPRASPAPAYGDRVGTVHERRMARVLPYWRGVLAGAPVLEPMRGGTAELRVVTAIAQEDAVAVARAVRSTPFVVLLAAFAQALDPGPARSDGELLLPVLTYGRERADWDTVGLFMNVLPVRLADRRLGAVHRAFAEAYTHEIPFPVLLDAVPEADGLFGVGGPSLAQFEVIQVPPACGGEPLTVPAGLELGGPVLPVNGLAFWLEPGAGGAYTACVRYRRSYGAAAARDLVRRFTKRWEAICADARGT</sequence>
<name>A0ABQ5QM53_9ACTN</name>
<accession>A0ABQ5QM53</accession>
<dbReference type="PANTHER" id="PTHR45527">
    <property type="entry name" value="NONRIBOSOMAL PEPTIDE SYNTHETASE"/>
    <property type="match status" value="1"/>
</dbReference>
<dbReference type="SUPFAM" id="SSF52777">
    <property type="entry name" value="CoA-dependent acyltransferases"/>
    <property type="match status" value="2"/>
</dbReference>
<dbReference type="RefSeq" id="WP_281892299.1">
    <property type="nucleotide sequence ID" value="NZ_BSDI01000002.1"/>
</dbReference>
<dbReference type="EMBL" id="BSDI01000002">
    <property type="protein sequence ID" value="GLH95314.1"/>
    <property type="molecule type" value="Genomic_DNA"/>
</dbReference>
<dbReference type="PANTHER" id="PTHR45527:SF1">
    <property type="entry name" value="FATTY ACID SYNTHASE"/>
    <property type="match status" value="1"/>
</dbReference>
<dbReference type="Gene3D" id="3.30.559.10">
    <property type="entry name" value="Chloramphenicol acetyltransferase-like domain"/>
    <property type="match status" value="1"/>
</dbReference>
<comment type="caution">
    <text evidence="1">The sequence shown here is derived from an EMBL/GenBank/DDBJ whole genome shotgun (WGS) entry which is preliminary data.</text>
</comment>
<dbReference type="InterPro" id="IPR023213">
    <property type="entry name" value="CAT-like_dom_sf"/>
</dbReference>
<keyword evidence="2" id="KW-1185">Reference proteome</keyword>
<evidence type="ECO:0008006" key="3">
    <source>
        <dbReference type="Google" id="ProtNLM"/>
    </source>
</evidence>
<protein>
    <recommendedName>
        <fullName evidence="3">Condensation domain-containing protein</fullName>
    </recommendedName>
</protein>
<dbReference type="Gene3D" id="3.30.559.30">
    <property type="entry name" value="Nonribosomal peptide synthetase, condensation domain"/>
    <property type="match status" value="1"/>
</dbReference>
<reference evidence="1" key="1">
    <citation type="submission" date="2022-12" db="EMBL/GenBank/DDBJ databases">
        <title>New Phytohabitans aurantiacus sp. RD004123 nov., an actinomycete isolated from soil.</title>
        <authorList>
            <person name="Triningsih D.W."/>
            <person name="Harunari E."/>
            <person name="Igarashi Y."/>
        </authorList>
    </citation>
    <scope>NUCLEOTIDE SEQUENCE</scope>
    <source>
        <strain evidence="1">RD004123</strain>
    </source>
</reference>
<evidence type="ECO:0000313" key="1">
    <source>
        <dbReference type="EMBL" id="GLH95314.1"/>
    </source>
</evidence>
<organism evidence="1 2">
    <name type="scientific">Phytohabitans aurantiacus</name>
    <dbReference type="NCBI Taxonomy" id="3016789"/>
    <lineage>
        <taxon>Bacteria</taxon>
        <taxon>Bacillati</taxon>
        <taxon>Actinomycetota</taxon>
        <taxon>Actinomycetes</taxon>
        <taxon>Micromonosporales</taxon>
        <taxon>Micromonosporaceae</taxon>
    </lineage>
</organism>
<gene>
    <name evidence="1" type="ORF">Pa4123_05860</name>
</gene>
<evidence type="ECO:0000313" key="2">
    <source>
        <dbReference type="Proteomes" id="UP001144280"/>
    </source>
</evidence>
<proteinExistence type="predicted"/>